<keyword evidence="6" id="KW-1185">Reference proteome</keyword>
<dbReference type="EMBL" id="GL876968">
    <property type="protein sequence ID" value="KLU85749.1"/>
    <property type="molecule type" value="Genomic_DNA"/>
</dbReference>
<gene>
    <name evidence="4" type="ORF">MAPG_04769</name>
</gene>
<feature type="chain" id="PRO_5009385555" description="Extracellular matrix protein" evidence="3">
    <location>
        <begin position="28"/>
        <end position="338"/>
    </location>
</feature>
<reference evidence="4" key="2">
    <citation type="submission" date="2010-05" db="EMBL/GenBank/DDBJ databases">
        <title>The Genome Sequence of Magnaporthe poae strain ATCC 64411.</title>
        <authorList>
            <consortium name="The Broad Institute Genome Sequencing Platform"/>
            <consortium name="Broad Institute Genome Sequencing Center for Infectious Disease"/>
            <person name="Ma L.-J."/>
            <person name="Dead R."/>
            <person name="Young S."/>
            <person name="Zeng Q."/>
            <person name="Koehrsen M."/>
            <person name="Alvarado L."/>
            <person name="Berlin A."/>
            <person name="Chapman S.B."/>
            <person name="Chen Z."/>
            <person name="Freedman E."/>
            <person name="Gellesch M."/>
            <person name="Goldberg J."/>
            <person name="Griggs A."/>
            <person name="Gujja S."/>
            <person name="Heilman E.R."/>
            <person name="Heiman D."/>
            <person name="Hepburn T."/>
            <person name="Howarth C."/>
            <person name="Jen D."/>
            <person name="Larson L."/>
            <person name="Mehta T."/>
            <person name="Neiman D."/>
            <person name="Pearson M."/>
            <person name="Roberts A."/>
            <person name="Saif S."/>
            <person name="Shea T."/>
            <person name="Shenoy N."/>
            <person name="Sisk P."/>
            <person name="Stolte C."/>
            <person name="Sykes S."/>
            <person name="Walk T."/>
            <person name="White J."/>
            <person name="Yandava C."/>
            <person name="Haas B."/>
            <person name="Nusbaum C."/>
            <person name="Birren B."/>
        </authorList>
    </citation>
    <scope>NUCLEOTIDE SEQUENCE</scope>
    <source>
        <strain evidence="4">ATCC 64411</strain>
    </source>
</reference>
<feature type="transmembrane region" description="Helical" evidence="2">
    <location>
        <begin position="190"/>
        <end position="211"/>
    </location>
</feature>
<dbReference type="OrthoDB" id="5589325at2759"/>
<evidence type="ECO:0000256" key="3">
    <source>
        <dbReference type="SAM" id="SignalP"/>
    </source>
</evidence>
<evidence type="ECO:0000313" key="5">
    <source>
        <dbReference type="EnsemblFungi" id="MAPG_04769T0"/>
    </source>
</evidence>
<feature type="compositionally biased region" description="Polar residues" evidence="1">
    <location>
        <begin position="153"/>
        <end position="176"/>
    </location>
</feature>
<protein>
    <recommendedName>
        <fullName evidence="7">Extracellular matrix protein</fullName>
    </recommendedName>
</protein>
<keyword evidence="2" id="KW-1133">Transmembrane helix</keyword>
<feature type="compositionally biased region" description="Polar residues" evidence="1">
    <location>
        <begin position="298"/>
        <end position="309"/>
    </location>
</feature>
<organism evidence="5 6">
    <name type="scientific">Magnaporthiopsis poae (strain ATCC 64411 / 73-15)</name>
    <name type="common">Kentucky bluegrass fungus</name>
    <name type="synonym">Magnaporthe poae</name>
    <dbReference type="NCBI Taxonomy" id="644358"/>
    <lineage>
        <taxon>Eukaryota</taxon>
        <taxon>Fungi</taxon>
        <taxon>Dikarya</taxon>
        <taxon>Ascomycota</taxon>
        <taxon>Pezizomycotina</taxon>
        <taxon>Sordariomycetes</taxon>
        <taxon>Sordariomycetidae</taxon>
        <taxon>Magnaporthales</taxon>
        <taxon>Magnaporthaceae</taxon>
        <taxon>Magnaporthiopsis</taxon>
    </lineage>
</organism>
<dbReference type="EnsemblFungi" id="MAPG_04769T0">
    <property type="protein sequence ID" value="MAPG_04769T0"/>
    <property type="gene ID" value="MAPG_04769"/>
</dbReference>
<evidence type="ECO:0000313" key="4">
    <source>
        <dbReference type="EMBL" id="KLU85749.1"/>
    </source>
</evidence>
<dbReference type="eggNOG" id="ENOG502RMUK">
    <property type="taxonomic scope" value="Eukaryota"/>
</dbReference>
<evidence type="ECO:0000256" key="2">
    <source>
        <dbReference type="SAM" id="Phobius"/>
    </source>
</evidence>
<dbReference type="Proteomes" id="UP000011715">
    <property type="component" value="Unassembled WGS sequence"/>
</dbReference>
<dbReference type="EMBL" id="ADBL01001116">
    <property type="status" value="NOT_ANNOTATED_CDS"/>
    <property type="molecule type" value="Genomic_DNA"/>
</dbReference>
<accession>A0A0C4DXL5</accession>
<proteinExistence type="predicted"/>
<dbReference type="AlphaFoldDB" id="A0A0C4DXL5"/>
<reference evidence="5" key="5">
    <citation type="submission" date="2015-06" db="UniProtKB">
        <authorList>
            <consortium name="EnsemblFungi"/>
        </authorList>
    </citation>
    <scope>IDENTIFICATION</scope>
    <source>
        <strain evidence="5">ATCC 64411</strain>
    </source>
</reference>
<keyword evidence="3" id="KW-0732">Signal</keyword>
<reference evidence="6" key="1">
    <citation type="submission" date="2010-05" db="EMBL/GenBank/DDBJ databases">
        <title>The genome sequence of Magnaporthe poae strain ATCC 64411.</title>
        <authorList>
            <person name="Ma L.-J."/>
            <person name="Dead R."/>
            <person name="Young S."/>
            <person name="Zeng Q."/>
            <person name="Koehrsen M."/>
            <person name="Alvarado L."/>
            <person name="Berlin A."/>
            <person name="Chapman S.B."/>
            <person name="Chen Z."/>
            <person name="Freedman E."/>
            <person name="Gellesch M."/>
            <person name="Goldberg J."/>
            <person name="Griggs A."/>
            <person name="Gujja S."/>
            <person name="Heilman E.R."/>
            <person name="Heiman D."/>
            <person name="Hepburn T."/>
            <person name="Howarth C."/>
            <person name="Jen D."/>
            <person name="Larson L."/>
            <person name="Mehta T."/>
            <person name="Neiman D."/>
            <person name="Pearson M."/>
            <person name="Roberts A."/>
            <person name="Saif S."/>
            <person name="Shea T."/>
            <person name="Shenoy N."/>
            <person name="Sisk P."/>
            <person name="Stolte C."/>
            <person name="Sykes S."/>
            <person name="Walk T."/>
            <person name="White J."/>
            <person name="Yandava C."/>
            <person name="Haas B."/>
            <person name="Nusbaum C."/>
            <person name="Birren B."/>
        </authorList>
    </citation>
    <scope>NUCLEOTIDE SEQUENCE [LARGE SCALE GENOMIC DNA]</scope>
    <source>
        <strain evidence="6">ATCC 64411 / 73-15</strain>
    </source>
</reference>
<keyword evidence="2" id="KW-0812">Transmembrane</keyword>
<feature type="signal peptide" evidence="3">
    <location>
        <begin position="1"/>
        <end position="27"/>
    </location>
</feature>
<feature type="region of interest" description="Disordered" evidence="1">
    <location>
        <begin position="128"/>
        <end position="186"/>
    </location>
</feature>
<name>A0A0C4DXL5_MAGP6</name>
<evidence type="ECO:0000256" key="1">
    <source>
        <dbReference type="SAM" id="MobiDB-lite"/>
    </source>
</evidence>
<dbReference type="VEuPathDB" id="FungiDB:MAPG_04769"/>
<reference evidence="5" key="4">
    <citation type="journal article" date="2015" name="G3 (Bethesda)">
        <title>Genome sequences of three phytopathogenic species of the Magnaporthaceae family of fungi.</title>
        <authorList>
            <person name="Okagaki L.H."/>
            <person name="Nunes C.C."/>
            <person name="Sailsbery J."/>
            <person name="Clay B."/>
            <person name="Brown D."/>
            <person name="John T."/>
            <person name="Oh Y."/>
            <person name="Young N."/>
            <person name="Fitzgerald M."/>
            <person name="Haas B.J."/>
            <person name="Zeng Q."/>
            <person name="Young S."/>
            <person name="Adiconis X."/>
            <person name="Fan L."/>
            <person name="Levin J.Z."/>
            <person name="Mitchell T.K."/>
            <person name="Okubara P.A."/>
            <person name="Farman M.L."/>
            <person name="Kohn L.M."/>
            <person name="Birren B."/>
            <person name="Ma L.-J."/>
            <person name="Dean R.A."/>
        </authorList>
    </citation>
    <scope>NUCLEOTIDE SEQUENCE</scope>
    <source>
        <strain evidence="5">ATCC 64411 / 73-15</strain>
    </source>
</reference>
<evidence type="ECO:0000313" key="6">
    <source>
        <dbReference type="Proteomes" id="UP000011715"/>
    </source>
</evidence>
<feature type="compositionally biased region" description="Polar residues" evidence="1">
    <location>
        <begin position="276"/>
        <end position="285"/>
    </location>
</feature>
<sequence>MWARAGAPRLLPALLLVLAAVVGLVSGQERALRFSNKDWDVTRGRPFTISWTGGSGGTASIFLFTKSLDKQSLALVDKLADTSEAQYTATLPLSLGLGEYTFGVNDGALYYSPFFQLDSHDQSLGSLATSANQTTSSNNSSTATPSNPTNTTGFLLQPTSPIQNTSSTTSPESTGASKEAHGSLSDGEKAGLAVGAAVFVLILAGVLGYLVRRVRKQTQLGVDDDDSRTIVVQDPRGGLMTAPRVPTNARGETRPPRRPGSVARSTHWARRIPSKDTLTPASLNTYELPADPLGSPTGHATPQASQSRLVSLREDSPATPSVRSGSIAELSAEPRSGD</sequence>
<keyword evidence="2" id="KW-0472">Membrane</keyword>
<feature type="compositionally biased region" description="Low complexity" evidence="1">
    <location>
        <begin position="128"/>
        <end position="152"/>
    </location>
</feature>
<evidence type="ECO:0008006" key="7">
    <source>
        <dbReference type="Google" id="ProtNLM"/>
    </source>
</evidence>
<dbReference type="STRING" id="644358.A0A0C4DXL5"/>
<reference evidence="4" key="3">
    <citation type="submission" date="2011-03" db="EMBL/GenBank/DDBJ databases">
        <title>Annotation of Magnaporthe poae ATCC 64411.</title>
        <authorList>
            <person name="Ma L.-J."/>
            <person name="Dead R."/>
            <person name="Young S.K."/>
            <person name="Zeng Q."/>
            <person name="Gargeya S."/>
            <person name="Fitzgerald M."/>
            <person name="Haas B."/>
            <person name="Abouelleil A."/>
            <person name="Alvarado L."/>
            <person name="Arachchi H.M."/>
            <person name="Berlin A."/>
            <person name="Brown A."/>
            <person name="Chapman S.B."/>
            <person name="Chen Z."/>
            <person name="Dunbar C."/>
            <person name="Freedman E."/>
            <person name="Gearin G."/>
            <person name="Gellesch M."/>
            <person name="Goldberg J."/>
            <person name="Griggs A."/>
            <person name="Gujja S."/>
            <person name="Heiman D."/>
            <person name="Howarth C."/>
            <person name="Larson L."/>
            <person name="Lui A."/>
            <person name="MacDonald P.J.P."/>
            <person name="Mehta T."/>
            <person name="Montmayeur A."/>
            <person name="Murphy C."/>
            <person name="Neiman D."/>
            <person name="Pearson M."/>
            <person name="Priest M."/>
            <person name="Roberts A."/>
            <person name="Saif S."/>
            <person name="Shea T."/>
            <person name="Shenoy N."/>
            <person name="Sisk P."/>
            <person name="Stolte C."/>
            <person name="Sykes S."/>
            <person name="Yandava C."/>
            <person name="Wortman J."/>
            <person name="Nusbaum C."/>
            <person name="Birren B."/>
        </authorList>
    </citation>
    <scope>NUCLEOTIDE SEQUENCE</scope>
    <source>
        <strain evidence="4">ATCC 64411</strain>
    </source>
</reference>
<feature type="region of interest" description="Disordered" evidence="1">
    <location>
        <begin position="229"/>
        <end position="338"/>
    </location>
</feature>